<accession>B5GN72</accession>
<dbReference type="Proteomes" id="UP000002357">
    <property type="component" value="Plasmid pSCL4"/>
</dbReference>
<sequence>MTKILNGLADRLVLRLAPGATAHAVNCQLVGSRCVAQPCGPYGRVLQRRWVCDDGGPPSEWQWVRCGC</sequence>
<dbReference type="AlphaFoldDB" id="B5GN72"/>
<protein>
    <submittedName>
        <fullName evidence="1">Uncharacterized protein</fullName>
    </submittedName>
</protein>
<dbReference type="EMBL" id="CM000914">
    <property type="protein sequence ID" value="EFG04243.2"/>
    <property type="molecule type" value="Genomic_DNA"/>
</dbReference>
<evidence type="ECO:0000313" key="1">
    <source>
        <dbReference type="EMBL" id="EFG04243.2"/>
    </source>
</evidence>
<dbReference type="RefSeq" id="WP_003953191.1">
    <property type="nucleotide sequence ID" value="NZ_CM000914.1"/>
</dbReference>
<organism evidence="1 2">
    <name type="scientific">Streptomyces clavuligerus</name>
    <dbReference type="NCBI Taxonomy" id="1901"/>
    <lineage>
        <taxon>Bacteria</taxon>
        <taxon>Bacillati</taxon>
        <taxon>Actinomycetota</taxon>
        <taxon>Actinomycetes</taxon>
        <taxon>Kitasatosporales</taxon>
        <taxon>Streptomycetaceae</taxon>
        <taxon>Streptomyces</taxon>
    </lineage>
</organism>
<evidence type="ECO:0000313" key="2">
    <source>
        <dbReference type="Proteomes" id="UP000002357"/>
    </source>
</evidence>
<dbReference type="GeneID" id="93733869"/>
<reference evidence="1 2" key="1">
    <citation type="journal article" date="2010" name="Genome Biol. Evol.">
        <title>The sequence of a 1.8-mb bacterial linear plasmid reveals a rich evolutionary reservoir of secondary metabolic pathways.</title>
        <authorList>
            <person name="Medema M.H."/>
            <person name="Trefzer A."/>
            <person name="Kovalchuk A."/>
            <person name="van den Berg M."/>
            <person name="Mueller U."/>
            <person name="Heijne W."/>
            <person name="Wu L."/>
            <person name="Alam M.T."/>
            <person name="Ronning C.M."/>
            <person name="Nierman W.C."/>
            <person name="Bovenberg R.A.L."/>
            <person name="Breitling R."/>
            <person name="Takano E."/>
        </authorList>
    </citation>
    <scope>NUCLEOTIDE SEQUENCE [LARGE SCALE GENOMIC DNA]</scope>
    <source>
        <strain evidence="2">ATCC 27064 / DSM 738 / JCM 4710 / NBRC 13307 / NCIMB 12785 / NRRL 3585 / VKM Ac-602</strain>
        <plasmid evidence="1">pSCL4</plasmid>
    </source>
</reference>
<geneLocation type="plasmid" evidence="1 2">
    <name>pSCL4</name>
</geneLocation>
<keyword evidence="2" id="KW-1185">Reference proteome</keyword>
<dbReference type="OrthoDB" id="4301687at2"/>
<name>B5GN72_STRCL</name>
<gene>
    <name evidence="1" type="ORF">SCLAV_p0756</name>
</gene>
<keyword evidence="1" id="KW-0614">Plasmid</keyword>
<dbReference type="KEGG" id="sclf:BB341_28005"/>
<proteinExistence type="predicted"/>
<dbReference type="eggNOG" id="ENOG5030R2T">
    <property type="taxonomic scope" value="Bacteria"/>
</dbReference>